<accession>A0AAD9E8D6</accession>
<proteinExistence type="predicted"/>
<evidence type="ECO:0000313" key="1">
    <source>
        <dbReference type="EMBL" id="KAK1838593.1"/>
    </source>
</evidence>
<comment type="caution">
    <text evidence="1">The sequence shown here is derived from an EMBL/GenBank/DDBJ whole genome shotgun (WGS) entry which is preliminary data.</text>
</comment>
<dbReference type="AlphaFoldDB" id="A0AAD9E8D6"/>
<sequence length="195" mass="21098">MGGCFVVVAGLVVCYCFPLSSRLFVRAGFAFQLFRGGNQARARVHGRTSVKYRNDTIRLVWSVSRPSTARLQGKSAAVPVPVPGQWGMGAMGRGLGQCLCSSWCGCRCCVKVHGTVPGEVETSRFFESSVKVRRTHESPGPIRLRVRRSRTRVFGKRILTSGSCFGSDSGAGMSPPILSSRSALGLLFPVRPLCQ</sequence>
<protein>
    <submittedName>
        <fullName evidence="1">Uncharacterized protein</fullName>
    </submittedName>
</protein>
<organism evidence="1 2">
    <name type="scientific">Colletotrichum chrysophilum</name>
    <dbReference type="NCBI Taxonomy" id="1836956"/>
    <lineage>
        <taxon>Eukaryota</taxon>
        <taxon>Fungi</taxon>
        <taxon>Dikarya</taxon>
        <taxon>Ascomycota</taxon>
        <taxon>Pezizomycotina</taxon>
        <taxon>Sordariomycetes</taxon>
        <taxon>Hypocreomycetidae</taxon>
        <taxon>Glomerellales</taxon>
        <taxon>Glomerellaceae</taxon>
        <taxon>Colletotrichum</taxon>
        <taxon>Colletotrichum gloeosporioides species complex</taxon>
    </lineage>
</organism>
<reference evidence="1" key="1">
    <citation type="submission" date="2023-01" db="EMBL/GenBank/DDBJ databases">
        <title>Colletotrichum chrysophilum M932 genome sequence.</title>
        <authorList>
            <person name="Baroncelli R."/>
        </authorList>
    </citation>
    <scope>NUCLEOTIDE SEQUENCE</scope>
    <source>
        <strain evidence="1">M932</strain>
    </source>
</reference>
<gene>
    <name evidence="1" type="ORF">CCHR01_18788</name>
</gene>
<name>A0AAD9E8D6_9PEZI</name>
<dbReference type="EMBL" id="JAQOWY010000801">
    <property type="protein sequence ID" value="KAK1838593.1"/>
    <property type="molecule type" value="Genomic_DNA"/>
</dbReference>
<keyword evidence="2" id="KW-1185">Reference proteome</keyword>
<evidence type="ECO:0000313" key="2">
    <source>
        <dbReference type="Proteomes" id="UP001243330"/>
    </source>
</evidence>
<dbReference type="Proteomes" id="UP001243330">
    <property type="component" value="Unassembled WGS sequence"/>
</dbReference>